<dbReference type="SUPFAM" id="SSF46785">
    <property type="entry name" value="Winged helix' DNA-binding domain"/>
    <property type="match status" value="1"/>
</dbReference>
<dbReference type="PANTHER" id="PTHR38445:SF12">
    <property type="entry name" value="GNTR-FAMILY TRANSCRIPTIONAL REGULATOR"/>
    <property type="match status" value="1"/>
</dbReference>
<comment type="caution">
    <text evidence="5">The sequence shown here is derived from an EMBL/GenBank/DDBJ whole genome shotgun (WGS) entry which is preliminary data.</text>
</comment>
<evidence type="ECO:0000256" key="1">
    <source>
        <dbReference type="ARBA" id="ARBA00023015"/>
    </source>
</evidence>
<keyword evidence="1" id="KW-0805">Transcription regulation</keyword>
<gene>
    <name evidence="5" type="ORF">JS528_06130</name>
</gene>
<protein>
    <submittedName>
        <fullName evidence="5">GntR family transcriptional regulator</fullName>
    </submittedName>
</protein>
<accession>A0ABS5UQ05</accession>
<dbReference type="EMBL" id="JAFEJS010000005">
    <property type="protein sequence ID" value="MBT1172939.1"/>
    <property type="molecule type" value="Genomic_DNA"/>
</dbReference>
<dbReference type="Pfam" id="PF00392">
    <property type="entry name" value="GntR"/>
    <property type="match status" value="1"/>
</dbReference>
<keyword evidence="3" id="KW-0804">Transcription</keyword>
<keyword evidence="6" id="KW-1185">Reference proteome</keyword>
<evidence type="ECO:0000256" key="3">
    <source>
        <dbReference type="ARBA" id="ARBA00023163"/>
    </source>
</evidence>
<evidence type="ECO:0000313" key="6">
    <source>
        <dbReference type="Proteomes" id="UP000773064"/>
    </source>
</evidence>
<dbReference type="PROSITE" id="PS50949">
    <property type="entry name" value="HTH_GNTR"/>
    <property type="match status" value="1"/>
</dbReference>
<feature type="domain" description="HTH gntR-type" evidence="4">
    <location>
        <begin position="11"/>
        <end position="79"/>
    </location>
</feature>
<sequence>MIIEIDQSDGAPLYEQLRRQIVAAIANGGLAPGDRLPSVRSLAVDLGINLHTVNKAYAMLRDDGYITMRRGSGAAVAAPVMSTTAGARRTGTLDASDGGPSGHVAERLTGELHRLILEHKALGGDAASFLDMARSQCERVYEGRTGGTAIARAGGTIMTDTADEFQRTVTPQKEGRP</sequence>
<evidence type="ECO:0000313" key="5">
    <source>
        <dbReference type="EMBL" id="MBT1172939.1"/>
    </source>
</evidence>
<evidence type="ECO:0000259" key="4">
    <source>
        <dbReference type="PROSITE" id="PS50949"/>
    </source>
</evidence>
<dbReference type="Gene3D" id="1.10.10.10">
    <property type="entry name" value="Winged helix-like DNA-binding domain superfamily/Winged helix DNA-binding domain"/>
    <property type="match status" value="1"/>
</dbReference>
<dbReference type="PANTHER" id="PTHR38445">
    <property type="entry name" value="HTH-TYPE TRANSCRIPTIONAL REPRESSOR YTRA"/>
    <property type="match status" value="1"/>
</dbReference>
<dbReference type="InterPro" id="IPR036390">
    <property type="entry name" value="WH_DNA-bd_sf"/>
</dbReference>
<dbReference type="CDD" id="cd07377">
    <property type="entry name" value="WHTH_GntR"/>
    <property type="match status" value="1"/>
</dbReference>
<evidence type="ECO:0000256" key="2">
    <source>
        <dbReference type="ARBA" id="ARBA00023125"/>
    </source>
</evidence>
<keyword evidence="2" id="KW-0238">DNA-binding</keyword>
<reference evidence="5 6" key="1">
    <citation type="journal article" date="2021" name="Environ. Microbiol.">
        <title>Genetic insights into the dark matter of the mammalian gut microbiota through targeted genome reconstruction.</title>
        <authorList>
            <person name="Lugli G.A."/>
            <person name="Alessandri G."/>
            <person name="Milani C."/>
            <person name="Viappiani A."/>
            <person name="Fontana F."/>
            <person name="Tarracchini C."/>
            <person name="Mancabelli L."/>
            <person name="Argentini C."/>
            <person name="Ruiz L."/>
            <person name="Margolles A."/>
            <person name="van Sinderen D."/>
            <person name="Turroni F."/>
            <person name="Ventura M."/>
        </authorList>
    </citation>
    <scope>NUCLEOTIDE SEQUENCE [LARGE SCALE GENOMIC DNA]</scope>
    <source>
        <strain evidence="5 6">MA2</strain>
    </source>
</reference>
<proteinExistence type="predicted"/>
<dbReference type="InterPro" id="IPR036388">
    <property type="entry name" value="WH-like_DNA-bd_sf"/>
</dbReference>
<dbReference type="SMART" id="SM00345">
    <property type="entry name" value="HTH_GNTR"/>
    <property type="match status" value="1"/>
</dbReference>
<name>A0ABS5UQ05_9BIFI</name>
<dbReference type="Proteomes" id="UP000773064">
    <property type="component" value="Unassembled WGS sequence"/>
</dbReference>
<organism evidence="5 6">
    <name type="scientific">Bifidobacterium santillanense</name>
    <dbReference type="NCBI Taxonomy" id="2809028"/>
    <lineage>
        <taxon>Bacteria</taxon>
        <taxon>Bacillati</taxon>
        <taxon>Actinomycetota</taxon>
        <taxon>Actinomycetes</taxon>
        <taxon>Bifidobacteriales</taxon>
        <taxon>Bifidobacteriaceae</taxon>
        <taxon>Bifidobacterium</taxon>
    </lineage>
</organism>
<dbReference type="InterPro" id="IPR000524">
    <property type="entry name" value="Tscrpt_reg_HTH_GntR"/>
</dbReference>